<sequence length="318" mass="35792">MAVSHSTACIDGWITLQFKELFADKKPEDIALKDFHSKEAALTKTELDLQHWTSERRRETEGPNKGSFKDSDLAETQEKGELLQAERDKSQSLDGRVDDLESCSSKLDVQLPEALVQRELQLLNASLDEVRSASEQHQQHFRELEEQIESDDCAEQLEDSRMLRIAPKSSSFSSLSSNRHAAIFLSSLANAHNEKDEIQSQLQLRTDGEIEWKARHASPEEQHSSLQEHLHSANQDRDASLHSQVNFDQGAIKQLQQKLGGVASELLSSDRVPQNVHSDLGAANQLAEEAEMTQKDLQTEGMGLMQSLDEMRPAYHWG</sequence>
<dbReference type="AlphaFoldDB" id="A0A0D0ARQ4"/>
<evidence type="ECO:0000256" key="1">
    <source>
        <dbReference type="SAM" id="MobiDB-lite"/>
    </source>
</evidence>
<evidence type="ECO:0000313" key="2">
    <source>
        <dbReference type="EMBL" id="KIK36927.1"/>
    </source>
</evidence>
<organism evidence="2 3">
    <name type="scientific">Suillus luteus UH-Slu-Lm8-n1</name>
    <dbReference type="NCBI Taxonomy" id="930992"/>
    <lineage>
        <taxon>Eukaryota</taxon>
        <taxon>Fungi</taxon>
        <taxon>Dikarya</taxon>
        <taxon>Basidiomycota</taxon>
        <taxon>Agaricomycotina</taxon>
        <taxon>Agaricomycetes</taxon>
        <taxon>Agaricomycetidae</taxon>
        <taxon>Boletales</taxon>
        <taxon>Suillineae</taxon>
        <taxon>Suillaceae</taxon>
        <taxon>Suillus</taxon>
    </lineage>
</organism>
<proteinExistence type="predicted"/>
<protein>
    <submittedName>
        <fullName evidence="2">Uncharacterized protein</fullName>
    </submittedName>
</protein>
<feature type="region of interest" description="Disordered" evidence="1">
    <location>
        <begin position="46"/>
        <end position="77"/>
    </location>
</feature>
<reference evidence="2 3" key="1">
    <citation type="submission" date="2014-04" db="EMBL/GenBank/DDBJ databases">
        <authorList>
            <consortium name="DOE Joint Genome Institute"/>
            <person name="Kuo A."/>
            <person name="Ruytinx J."/>
            <person name="Rineau F."/>
            <person name="Colpaert J."/>
            <person name="Kohler A."/>
            <person name="Nagy L.G."/>
            <person name="Floudas D."/>
            <person name="Copeland A."/>
            <person name="Barry K.W."/>
            <person name="Cichocki N."/>
            <person name="Veneault-Fourrey C."/>
            <person name="LaButti K."/>
            <person name="Lindquist E.A."/>
            <person name="Lipzen A."/>
            <person name="Lundell T."/>
            <person name="Morin E."/>
            <person name="Murat C."/>
            <person name="Sun H."/>
            <person name="Tunlid A."/>
            <person name="Henrissat B."/>
            <person name="Grigoriev I.V."/>
            <person name="Hibbett D.S."/>
            <person name="Martin F."/>
            <person name="Nordberg H.P."/>
            <person name="Cantor M.N."/>
            <person name="Hua S.X."/>
        </authorList>
    </citation>
    <scope>NUCLEOTIDE SEQUENCE [LARGE SCALE GENOMIC DNA]</scope>
    <source>
        <strain evidence="2 3">UH-Slu-Lm8-n1</strain>
    </source>
</reference>
<dbReference type="InParanoid" id="A0A0D0ARQ4"/>
<accession>A0A0D0ARQ4</accession>
<gene>
    <name evidence="2" type="ORF">CY34DRAFT_16058</name>
</gene>
<name>A0A0D0ARQ4_9AGAM</name>
<dbReference type="STRING" id="930992.A0A0D0ARQ4"/>
<reference evidence="3" key="2">
    <citation type="submission" date="2015-01" db="EMBL/GenBank/DDBJ databases">
        <title>Evolutionary Origins and Diversification of the Mycorrhizal Mutualists.</title>
        <authorList>
            <consortium name="DOE Joint Genome Institute"/>
            <consortium name="Mycorrhizal Genomics Consortium"/>
            <person name="Kohler A."/>
            <person name="Kuo A."/>
            <person name="Nagy L.G."/>
            <person name="Floudas D."/>
            <person name="Copeland A."/>
            <person name="Barry K.W."/>
            <person name="Cichocki N."/>
            <person name="Veneault-Fourrey C."/>
            <person name="LaButti K."/>
            <person name="Lindquist E.A."/>
            <person name="Lipzen A."/>
            <person name="Lundell T."/>
            <person name="Morin E."/>
            <person name="Murat C."/>
            <person name="Riley R."/>
            <person name="Ohm R."/>
            <person name="Sun H."/>
            <person name="Tunlid A."/>
            <person name="Henrissat B."/>
            <person name="Grigoriev I.V."/>
            <person name="Hibbett D.S."/>
            <person name="Martin F."/>
        </authorList>
    </citation>
    <scope>NUCLEOTIDE SEQUENCE [LARGE SCALE GENOMIC DNA]</scope>
    <source>
        <strain evidence="3">UH-Slu-Lm8-n1</strain>
    </source>
</reference>
<evidence type="ECO:0000313" key="3">
    <source>
        <dbReference type="Proteomes" id="UP000054485"/>
    </source>
</evidence>
<keyword evidence="3" id="KW-1185">Reference proteome</keyword>
<dbReference type="EMBL" id="KN835488">
    <property type="protein sequence ID" value="KIK36927.1"/>
    <property type="molecule type" value="Genomic_DNA"/>
</dbReference>
<dbReference type="Proteomes" id="UP000054485">
    <property type="component" value="Unassembled WGS sequence"/>
</dbReference>
<dbReference type="OrthoDB" id="10255630at2759"/>
<dbReference type="HOGENOM" id="CLU_874860_0_0_1"/>
<feature type="region of interest" description="Disordered" evidence="1">
    <location>
        <begin position="215"/>
        <end position="240"/>
    </location>
</feature>